<evidence type="ECO:0000256" key="1">
    <source>
        <dbReference type="ARBA" id="ARBA00001335"/>
    </source>
</evidence>
<reference evidence="3 4" key="1">
    <citation type="submission" date="2018-11" db="EMBL/GenBank/DDBJ databases">
        <authorList>
            <consortium name="Pathogen Informatics"/>
        </authorList>
    </citation>
    <scope>NUCLEOTIDE SEQUENCE [LARGE SCALE GENOMIC DNA]</scope>
    <source>
        <strain evidence="3 4">Zambia</strain>
    </source>
</reference>
<name>A0A183M398_9TREM</name>
<dbReference type="GO" id="GO:0004177">
    <property type="term" value="F:aminopeptidase activity"/>
    <property type="evidence" value="ECO:0007669"/>
    <property type="project" value="UniProtKB-EC"/>
</dbReference>
<dbReference type="Proteomes" id="UP000277204">
    <property type="component" value="Unassembled WGS sequence"/>
</dbReference>
<evidence type="ECO:0000313" key="3">
    <source>
        <dbReference type="EMBL" id="VDO90722.1"/>
    </source>
</evidence>
<dbReference type="SUPFAM" id="SSF53187">
    <property type="entry name" value="Zn-dependent exopeptidases"/>
    <property type="match status" value="1"/>
</dbReference>
<organism evidence="3 4">
    <name type="scientific">Schistosoma margrebowiei</name>
    <dbReference type="NCBI Taxonomy" id="48269"/>
    <lineage>
        <taxon>Eukaryota</taxon>
        <taxon>Metazoa</taxon>
        <taxon>Spiralia</taxon>
        <taxon>Lophotrochozoa</taxon>
        <taxon>Platyhelminthes</taxon>
        <taxon>Trematoda</taxon>
        <taxon>Digenea</taxon>
        <taxon>Strigeidida</taxon>
        <taxon>Schistosomatoidea</taxon>
        <taxon>Schistosomatidae</taxon>
        <taxon>Schistosoma</taxon>
    </lineage>
</organism>
<accession>A0A183M398</accession>
<dbReference type="GO" id="GO:0006508">
    <property type="term" value="P:proteolysis"/>
    <property type="evidence" value="ECO:0007669"/>
    <property type="project" value="InterPro"/>
</dbReference>
<dbReference type="GO" id="GO:0008270">
    <property type="term" value="F:zinc ion binding"/>
    <property type="evidence" value="ECO:0007669"/>
    <property type="project" value="InterPro"/>
</dbReference>
<proteinExistence type="predicted"/>
<dbReference type="Pfam" id="PF02127">
    <property type="entry name" value="Peptidase_M18"/>
    <property type="match status" value="1"/>
</dbReference>
<dbReference type="EC" id="3.4.11.21" evidence="2"/>
<dbReference type="STRING" id="48269.A0A183M398"/>
<gene>
    <name evidence="3" type="ORF">SMRZ_LOCUS10523</name>
</gene>
<evidence type="ECO:0000313" key="4">
    <source>
        <dbReference type="Proteomes" id="UP000277204"/>
    </source>
</evidence>
<dbReference type="PANTHER" id="PTHR28570">
    <property type="entry name" value="ASPARTYL AMINOPEPTIDASE"/>
    <property type="match status" value="1"/>
</dbReference>
<comment type="catalytic activity">
    <reaction evidence="1">
        <text>Release of an N-terminal aspartate or glutamate from a peptide, with a preference for aspartate.</text>
        <dbReference type="EC" id="3.4.11.21"/>
    </reaction>
</comment>
<dbReference type="AlphaFoldDB" id="A0A183M398"/>
<protein>
    <recommendedName>
        <fullName evidence="2">aspartyl aminopeptidase</fullName>
        <ecNumber evidence="2">3.4.11.21</ecNumber>
    </recommendedName>
</protein>
<dbReference type="PANTHER" id="PTHR28570:SF3">
    <property type="entry name" value="ASPARTYL AMINOPEPTIDASE"/>
    <property type="match status" value="1"/>
</dbReference>
<dbReference type="InterPro" id="IPR001948">
    <property type="entry name" value="Peptidase_M18"/>
</dbReference>
<sequence length="88" mass="10055">EFVSKQDIHCGSTIGPLLSSQLGIPTVDLGFPQLAMHSCRELCCSTSIEQAVRFFSSYYQHLSKIWCNHQSYHNDNKQLNQSSHHIYL</sequence>
<keyword evidence="4" id="KW-1185">Reference proteome</keyword>
<dbReference type="EMBL" id="UZAI01005483">
    <property type="protein sequence ID" value="VDO90722.1"/>
    <property type="molecule type" value="Genomic_DNA"/>
</dbReference>
<feature type="non-terminal residue" evidence="3">
    <location>
        <position position="1"/>
    </location>
</feature>
<dbReference type="Gene3D" id="3.40.630.10">
    <property type="entry name" value="Zn peptidases"/>
    <property type="match status" value="1"/>
</dbReference>
<evidence type="ECO:0000256" key="2">
    <source>
        <dbReference type="ARBA" id="ARBA00011965"/>
    </source>
</evidence>